<dbReference type="InterPro" id="IPR036412">
    <property type="entry name" value="HAD-like_sf"/>
</dbReference>
<dbReference type="RefSeq" id="WP_174812599.1">
    <property type="nucleotide sequence ID" value="NZ_CP054612.1"/>
</dbReference>
<organism evidence="1 2">
    <name type="scientific">Paenibacillus cellulosilyticus</name>
    <dbReference type="NCBI Taxonomy" id="375489"/>
    <lineage>
        <taxon>Bacteria</taxon>
        <taxon>Bacillati</taxon>
        <taxon>Bacillota</taxon>
        <taxon>Bacilli</taxon>
        <taxon>Bacillales</taxon>
        <taxon>Paenibacillaceae</taxon>
        <taxon>Paenibacillus</taxon>
    </lineage>
</organism>
<dbReference type="Gene3D" id="3.30.1240.10">
    <property type="match status" value="1"/>
</dbReference>
<dbReference type="SFLD" id="SFLDS00003">
    <property type="entry name" value="Haloacid_Dehalogenase"/>
    <property type="match status" value="1"/>
</dbReference>
<gene>
    <name evidence="1" type="ORF">DFQ01_1136</name>
</gene>
<dbReference type="PROSITE" id="PS01228">
    <property type="entry name" value="COF_1"/>
    <property type="match status" value="1"/>
</dbReference>
<protein>
    <recommendedName>
        <fullName evidence="3">Cof subfamily protein (Haloacid dehalogenase superfamily)/HAD superfamily hydrolase (TIGR01484 family)</fullName>
    </recommendedName>
</protein>
<evidence type="ECO:0000313" key="1">
    <source>
        <dbReference type="EMBL" id="PWV99634.1"/>
    </source>
</evidence>
<dbReference type="GO" id="GO:0000287">
    <property type="term" value="F:magnesium ion binding"/>
    <property type="evidence" value="ECO:0007669"/>
    <property type="project" value="TreeGrafter"/>
</dbReference>
<name>A0A2V2YR67_9BACL</name>
<dbReference type="SUPFAM" id="SSF56784">
    <property type="entry name" value="HAD-like"/>
    <property type="match status" value="1"/>
</dbReference>
<dbReference type="PANTHER" id="PTHR10000:SF8">
    <property type="entry name" value="HAD SUPERFAMILY HYDROLASE-LIKE, TYPE 3"/>
    <property type="match status" value="1"/>
</dbReference>
<dbReference type="InterPro" id="IPR023214">
    <property type="entry name" value="HAD_sf"/>
</dbReference>
<dbReference type="NCBIfam" id="TIGR01484">
    <property type="entry name" value="HAD-SF-IIB"/>
    <property type="match status" value="1"/>
</dbReference>
<dbReference type="Gene3D" id="3.40.50.1000">
    <property type="entry name" value="HAD superfamily/HAD-like"/>
    <property type="match status" value="1"/>
</dbReference>
<comment type="caution">
    <text evidence="1">The sequence shown here is derived from an EMBL/GenBank/DDBJ whole genome shotgun (WGS) entry which is preliminary data.</text>
</comment>
<sequence>MVTREVLPFELIALDVDGTLLTDDHELTEGTREAVRAAGLRGAEIMVCTGRGPGGAFQIMDKLGLQGIVITHNGAATIDADDKRIVHQYEFTVEQATRYMNYCWEQGIHFDLNTAFDLYLFNQIDQEGLDMYAKYGIVPIVIAKDQIPTGLVKMTVFADPKTLDKVEAEWRNWDTELQIIRSGEYFIDIQHPAANKGSALEQYAKQQNIPRERVMAIGNYYNDIGMLHFAGLGVAMDNSPEEVKEAADEQTLSNAEDGVMHALNKFVLNV</sequence>
<dbReference type="SFLD" id="SFLDG01140">
    <property type="entry name" value="C2.B:_Phosphomannomutase_and_P"/>
    <property type="match status" value="1"/>
</dbReference>
<evidence type="ECO:0000313" key="2">
    <source>
        <dbReference type="Proteomes" id="UP000246635"/>
    </source>
</evidence>
<dbReference type="Pfam" id="PF08282">
    <property type="entry name" value="Hydrolase_3"/>
    <property type="match status" value="1"/>
</dbReference>
<keyword evidence="2" id="KW-1185">Reference proteome</keyword>
<evidence type="ECO:0008006" key="3">
    <source>
        <dbReference type="Google" id="ProtNLM"/>
    </source>
</evidence>
<dbReference type="InterPro" id="IPR000150">
    <property type="entry name" value="Cof"/>
</dbReference>
<dbReference type="PANTHER" id="PTHR10000">
    <property type="entry name" value="PHOSPHOSERINE PHOSPHATASE"/>
    <property type="match status" value="1"/>
</dbReference>
<dbReference type="GO" id="GO:0016791">
    <property type="term" value="F:phosphatase activity"/>
    <property type="evidence" value="ECO:0007669"/>
    <property type="project" value="TreeGrafter"/>
</dbReference>
<dbReference type="GO" id="GO:0005829">
    <property type="term" value="C:cytosol"/>
    <property type="evidence" value="ECO:0007669"/>
    <property type="project" value="TreeGrafter"/>
</dbReference>
<dbReference type="NCBIfam" id="TIGR00099">
    <property type="entry name" value="Cof-subfamily"/>
    <property type="match status" value="1"/>
</dbReference>
<accession>A0A2V2YR67</accession>
<dbReference type="AlphaFoldDB" id="A0A2V2YR67"/>
<dbReference type="CDD" id="cd07516">
    <property type="entry name" value="HAD_Pase"/>
    <property type="match status" value="1"/>
</dbReference>
<dbReference type="EMBL" id="QGTQ01000013">
    <property type="protein sequence ID" value="PWV99634.1"/>
    <property type="molecule type" value="Genomic_DNA"/>
</dbReference>
<dbReference type="InterPro" id="IPR006379">
    <property type="entry name" value="HAD-SF_hydro_IIB"/>
</dbReference>
<proteinExistence type="predicted"/>
<reference evidence="1 2" key="1">
    <citation type="submission" date="2018-05" db="EMBL/GenBank/DDBJ databases">
        <title>Genomic Encyclopedia of Type Strains, Phase III (KMG-III): the genomes of soil and plant-associated and newly described type strains.</title>
        <authorList>
            <person name="Whitman W."/>
        </authorList>
    </citation>
    <scope>NUCLEOTIDE SEQUENCE [LARGE SCALE GENOMIC DNA]</scope>
    <source>
        <strain evidence="1 2">CECT 5696</strain>
    </source>
</reference>
<dbReference type="Proteomes" id="UP000246635">
    <property type="component" value="Unassembled WGS sequence"/>
</dbReference>